<name>A0A0V0QFH6_PSEPJ</name>
<keyword evidence="1" id="KW-0472">Membrane</keyword>
<reference evidence="2 3" key="1">
    <citation type="journal article" date="2015" name="Sci. Rep.">
        <title>Genome of the facultative scuticociliatosis pathogen Pseudocohnilembus persalinus provides insight into its virulence through horizontal gene transfer.</title>
        <authorList>
            <person name="Xiong J."/>
            <person name="Wang G."/>
            <person name="Cheng J."/>
            <person name="Tian M."/>
            <person name="Pan X."/>
            <person name="Warren A."/>
            <person name="Jiang C."/>
            <person name="Yuan D."/>
            <person name="Miao W."/>
        </authorList>
    </citation>
    <scope>NUCLEOTIDE SEQUENCE [LARGE SCALE GENOMIC DNA]</scope>
    <source>
        <strain evidence="2">36N120E</strain>
    </source>
</reference>
<dbReference type="AlphaFoldDB" id="A0A0V0QFH6"/>
<evidence type="ECO:0000313" key="3">
    <source>
        <dbReference type="Proteomes" id="UP000054937"/>
    </source>
</evidence>
<dbReference type="InParanoid" id="A0A0V0QFH6"/>
<comment type="caution">
    <text evidence="2">The sequence shown here is derived from an EMBL/GenBank/DDBJ whole genome shotgun (WGS) entry which is preliminary data.</text>
</comment>
<sequence>MQKQCNFKYISGTKVQSQDQSDPQKLGYFDYLYQLSDFTQQNSRKSSSENSKDFTSNLNQLNLKEKNASSQNNPIRTANVDQLQLAFDQFITTNRLRKNSLPAQQQNTEDSMTSQDSGLQNFLFYNQDQFPADLNKAIMHGQAQRVCKAINYNYYHGRRCECCGKAIDNQQLSMCDHPNSMKHIGNCYPLYFLFVKQCFIFVLIQLFVQAVPTLIVYSRKDRKTVSDYSIIIKDFPSNVPLEALEDILEKNVPGSKKQIVRMFLLYDLRSYSEGRKERKKIIDKINYLQMKNSLFQNNPNFTVTQKINRQETCDMEIAVLESQKECIEDQLHEITQMQIQTYPYKYVLKLICKVVQNILYYID</sequence>
<dbReference type="EMBL" id="LDAU01000180">
    <property type="protein sequence ID" value="KRX00959.1"/>
    <property type="molecule type" value="Genomic_DNA"/>
</dbReference>
<proteinExistence type="predicted"/>
<organism evidence="2 3">
    <name type="scientific">Pseudocohnilembus persalinus</name>
    <name type="common">Ciliate</name>
    <dbReference type="NCBI Taxonomy" id="266149"/>
    <lineage>
        <taxon>Eukaryota</taxon>
        <taxon>Sar</taxon>
        <taxon>Alveolata</taxon>
        <taxon>Ciliophora</taxon>
        <taxon>Intramacronucleata</taxon>
        <taxon>Oligohymenophorea</taxon>
        <taxon>Scuticociliatia</taxon>
        <taxon>Philasterida</taxon>
        <taxon>Pseudocohnilembidae</taxon>
        <taxon>Pseudocohnilembus</taxon>
    </lineage>
</organism>
<keyword evidence="1" id="KW-1133">Transmembrane helix</keyword>
<keyword evidence="1" id="KW-0812">Transmembrane</keyword>
<accession>A0A0V0QFH6</accession>
<gene>
    <name evidence="2" type="ORF">PPERSA_09565</name>
</gene>
<keyword evidence="3" id="KW-1185">Reference proteome</keyword>
<evidence type="ECO:0000313" key="2">
    <source>
        <dbReference type="EMBL" id="KRX00959.1"/>
    </source>
</evidence>
<evidence type="ECO:0000256" key="1">
    <source>
        <dbReference type="SAM" id="Phobius"/>
    </source>
</evidence>
<protein>
    <submittedName>
        <fullName evidence="2">Uncharacterized protein</fullName>
    </submittedName>
</protein>
<dbReference type="Proteomes" id="UP000054937">
    <property type="component" value="Unassembled WGS sequence"/>
</dbReference>
<feature type="transmembrane region" description="Helical" evidence="1">
    <location>
        <begin position="190"/>
        <end position="217"/>
    </location>
</feature>